<gene>
    <name evidence="2" type="ORF">HYALB_00007028</name>
</gene>
<dbReference type="AlphaFoldDB" id="A0A9N9PWE1"/>
<accession>A0A9N9PWE1</accession>
<dbReference type="InterPro" id="IPR043729">
    <property type="entry name" value="DUF5672"/>
</dbReference>
<proteinExistence type="predicted"/>
<dbReference type="Pfam" id="PF18922">
    <property type="entry name" value="DUF5672"/>
    <property type="match status" value="1"/>
</dbReference>
<feature type="domain" description="DUF5672" evidence="1">
    <location>
        <begin position="157"/>
        <end position="313"/>
    </location>
</feature>
<comment type="caution">
    <text evidence="2">The sequence shown here is derived from an EMBL/GenBank/DDBJ whole genome shotgun (WGS) entry which is preliminary data.</text>
</comment>
<evidence type="ECO:0000259" key="1">
    <source>
        <dbReference type="Pfam" id="PF18922"/>
    </source>
</evidence>
<protein>
    <recommendedName>
        <fullName evidence="1">DUF5672 domain-containing protein</fullName>
    </recommendedName>
</protein>
<evidence type="ECO:0000313" key="2">
    <source>
        <dbReference type="EMBL" id="CAG8977398.1"/>
    </source>
</evidence>
<dbReference type="Proteomes" id="UP000701801">
    <property type="component" value="Unassembled WGS sequence"/>
</dbReference>
<name>A0A9N9PWE1_9HELO</name>
<keyword evidence="3" id="KW-1185">Reference proteome</keyword>
<dbReference type="EMBL" id="CAJVRM010000217">
    <property type="protein sequence ID" value="CAG8977398.1"/>
    <property type="molecule type" value="Genomic_DNA"/>
</dbReference>
<sequence length="348" mass="39258">MANLTTNEDRRRKSRTILLSALLLLLLLWTIKLRYPQQTIMEFYGNHTITPEAPSLAHTTIPFLEPGGIDNVSGGRKWKSKPATTDALTSPVFNGTITKKVAVMVATGFRSNLIPLILHFSSVLGPSCPIIIYTSVEDVGLFSTATALGRYILSGTVQIKTLPQTVFLSDEDSFSEFLTSKWIWEDLAPAEHVFLFRSDGMLCANAARSVEDYFEYDFVGHLLWMGKRWTTMRSTVLKVLEGWEEKARNEKEKKKGVLFEDQWFFNHIKMLQERQEAEGVLPSAKGAISLPTAEVARTFSEGNIDYPNPLGVHQVHRWVEKKVPGLDEVRILLLCYPYTALALHTILL</sequence>
<organism evidence="2 3">
    <name type="scientific">Hymenoscyphus albidus</name>
    <dbReference type="NCBI Taxonomy" id="595503"/>
    <lineage>
        <taxon>Eukaryota</taxon>
        <taxon>Fungi</taxon>
        <taxon>Dikarya</taxon>
        <taxon>Ascomycota</taxon>
        <taxon>Pezizomycotina</taxon>
        <taxon>Leotiomycetes</taxon>
        <taxon>Helotiales</taxon>
        <taxon>Helotiaceae</taxon>
        <taxon>Hymenoscyphus</taxon>
    </lineage>
</organism>
<dbReference type="OrthoDB" id="10025998at2759"/>
<evidence type="ECO:0000313" key="3">
    <source>
        <dbReference type="Proteomes" id="UP000701801"/>
    </source>
</evidence>
<reference evidence="2" key="1">
    <citation type="submission" date="2021-07" db="EMBL/GenBank/DDBJ databases">
        <authorList>
            <person name="Durling M."/>
        </authorList>
    </citation>
    <scope>NUCLEOTIDE SEQUENCE</scope>
</reference>